<accession>A0A1G6LK96</accession>
<feature type="chain" id="PRO_5017277275" evidence="1">
    <location>
        <begin position="25"/>
        <end position="167"/>
    </location>
</feature>
<gene>
    <name evidence="2" type="ORF">SAMN05421749_10590</name>
</gene>
<organism evidence="2 3">
    <name type="scientific">Acinetobacter marinus</name>
    <dbReference type="NCBI Taxonomy" id="281375"/>
    <lineage>
        <taxon>Bacteria</taxon>
        <taxon>Pseudomonadati</taxon>
        <taxon>Pseudomonadota</taxon>
        <taxon>Gammaproteobacteria</taxon>
        <taxon>Moraxellales</taxon>
        <taxon>Moraxellaceae</taxon>
        <taxon>Acinetobacter</taxon>
    </lineage>
</organism>
<proteinExistence type="predicted"/>
<dbReference type="Proteomes" id="UP000242317">
    <property type="component" value="Unassembled WGS sequence"/>
</dbReference>
<evidence type="ECO:0000313" key="2">
    <source>
        <dbReference type="EMBL" id="SDC43437.1"/>
    </source>
</evidence>
<dbReference type="OrthoDB" id="6711084at2"/>
<keyword evidence="3" id="KW-1185">Reference proteome</keyword>
<feature type="signal peptide" evidence="1">
    <location>
        <begin position="1"/>
        <end position="24"/>
    </location>
</feature>
<dbReference type="RefSeq" id="WP_092619826.1">
    <property type="nucleotide sequence ID" value="NZ_FMYK01000005.1"/>
</dbReference>
<evidence type="ECO:0000313" key="3">
    <source>
        <dbReference type="Proteomes" id="UP000242317"/>
    </source>
</evidence>
<sequence length="167" mass="18483">MTNLKYAPVLILPLTFGAPMWAMANEEVVALPTITVMAEDELRDEFVGILPYQEEAETKAALQYHIYKLENDIQNTSANGSTSLAYSYQPMTAMPNMNQYSPALSMYIMSVASGLQSADPTNGLFNMLAPLNINRGNIDAIREGTLQINMNDALRLQQQLQKGLNGY</sequence>
<name>A0A1G6LK96_9GAMM</name>
<keyword evidence="1" id="KW-0732">Signal</keyword>
<dbReference type="AlphaFoldDB" id="A0A1G6LK96"/>
<reference evidence="3" key="1">
    <citation type="submission" date="2016-09" db="EMBL/GenBank/DDBJ databases">
        <authorList>
            <person name="Varghese N."/>
            <person name="Submissions S."/>
        </authorList>
    </citation>
    <scope>NUCLEOTIDE SEQUENCE [LARGE SCALE GENOMIC DNA]</scope>
    <source>
        <strain evidence="3">ANC 3699</strain>
    </source>
</reference>
<dbReference type="EMBL" id="FMYK01000005">
    <property type="protein sequence ID" value="SDC43437.1"/>
    <property type="molecule type" value="Genomic_DNA"/>
</dbReference>
<protein>
    <submittedName>
        <fullName evidence="2">Uncharacterized protein</fullName>
    </submittedName>
</protein>
<evidence type="ECO:0000256" key="1">
    <source>
        <dbReference type="SAM" id="SignalP"/>
    </source>
</evidence>